<dbReference type="EMBL" id="JAGIXG020000001">
    <property type="protein sequence ID" value="KAI6785945.1"/>
    <property type="molecule type" value="Genomic_DNA"/>
</dbReference>
<evidence type="ECO:0000256" key="1">
    <source>
        <dbReference type="SAM" id="MobiDB-lite"/>
    </source>
</evidence>
<evidence type="ECO:0000313" key="3">
    <source>
        <dbReference type="Proteomes" id="UP001055219"/>
    </source>
</evidence>
<keyword evidence="3" id="KW-1185">Reference proteome</keyword>
<sequence length="172" mass="18424">MYERSPPSSLSSAIESAGTASFHSLSGSSSTRFRSGYESSHSDDRPRRIPDVRAEPPHKRQGKPKWISQIKDWLSVSEPSSQAFKQQKLKNAASKDPQAAARIGMPLGQIPAGATTSVAGPTPETALKRQLREKKARGPPMSARTTTSISSRESYGYAGSAKEGNPATPAGW</sequence>
<feature type="compositionally biased region" description="Low complexity" evidence="1">
    <location>
        <begin position="1"/>
        <end position="12"/>
    </location>
</feature>
<feature type="region of interest" description="Disordered" evidence="1">
    <location>
        <begin position="85"/>
        <end position="172"/>
    </location>
</feature>
<reference evidence="2" key="2">
    <citation type="submission" date="2022-07" db="EMBL/GenBank/DDBJ databases">
        <authorList>
            <person name="Goncalves M.F.M."/>
            <person name="Hilario S."/>
            <person name="Van De Peer Y."/>
            <person name="Esteves A.C."/>
            <person name="Alves A."/>
        </authorList>
    </citation>
    <scope>NUCLEOTIDE SEQUENCE</scope>
    <source>
        <strain evidence="2">MUM 19.33</strain>
    </source>
</reference>
<evidence type="ECO:0000313" key="2">
    <source>
        <dbReference type="EMBL" id="KAI6785945.1"/>
    </source>
</evidence>
<gene>
    <name evidence="2" type="ORF">J7T54_006284</name>
</gene>
<dbReference type="AlphaFoldDB" id="A0A9Q0BII2"/>
<dbReference type="GeneID" id="75832762"/>
<comment type="caution">
    <text evidence="2">The sequence shown here is derived from an EMBL/GenBank/DDBJ whole genome shotgun (WGS) entry which is preliminary data.</text>
</comment>
<dbReference type="OrthoDB" id="4842213at2759"/>
<reference evidence="2" key="1">
    <citation type="journal article" date="2021" name="J Fungi (Basel)">
        <title>Genomic and Metabolomic Analyses of the Marine Fungus Emericellopsis cladophorae: Insights into Saltwater Adaptability Mechanisms and Its Biosynthetic Potential.</title>
        <authorList>
            <person name="Goncalves M.F.M."/>
            <person name="Hilario S."/>
            <person name="Van de Peer Y."/>
            <person name="Esteves A.C."/>
            <person name="Alves A."/>
        </authorList>
    </citation>
    <scope>NUCLEOTIDE SEQUENCE</scope>
    <source>
        <strain evidence="2">MUM 19.33</strain>
    </source>
</reference>
<proteinExistence type="predicted"/>
<organism evidence="2 3">
    <name type="scientific">Emericellopsis cladophorae</name>
    <dbReference type="NCBI Taxonomy" id="2686198"/>
    <lineage>
        <taxon>Eukaryota</taxon>
        <taxon>Fungi</taxon>
        <taxon>Dikarya</taxon>
        <taxon>Ascomycota</taxon>
        <taxon>Pezizomycotina</taxon>
        <taxon>Sordariomycetes</taxon>
        <taxon>Hypocreomycetidae</taxon>
        <taxon>Hypocreales</taxon>
        <taxon>Bionectriaceae</taxon>
        <taxon>Emericellopsis</taxon>
    </lineage>
</organism>
<name>A0A9Q0BII2_9HYPO</name>
<feature type="region of interest" description="Disordered" evidence="1">
    <location>
        <begin position="1"/>
        <end position="67"/>
    </location>
</feature>
<accession>A0A9Q0BII2</accession>
<feature type="compositionally biased region" description="Basic and acidic residues" evidence="1">
    <location>
        <begin position="40"/>
        <end position="58"/>
    </location>
</feature>
<feature type="compositionally biased region" description="Low complexity" evidence="1">
    <location>
        <begin position="21"/>
        <end position="36"/>
    </location>
</feature>
<feature type="compositionally biased region" description="Polar residues" evidence="1">
    <location>
        <begin position="143"/>
        <end position="153"/>
    </location>
</feature>
<dbReference type="RefSeq" id="XP_051366801.1">
    <property type="nucleotide sequence ID" value="XM_051505823.1"/>
</dbReference>
<dbReference type="Proteomes" id="UP001055219">
    <property type="component" value="Unassembled WGS sequence"/>
</dbReference>
<protein>
    <submittedName>
        <fullName evidence="2">Uncharacterized protein</fullName>
    </submittedName>
</protein>